<evidence type="ECO:0000313" key="1">
    <source>
        <dbReference type="Proteomes" id="UP000694850"/>
    </source>
</evidence>
<keyword evidence="1" id="KW-1185">Reference proteome</keyword>
<protein>
    <submittedName>
        <fullName evidence="2">Tumor necrosis factor receptor superfamily member 10B-like</fullName>
    </submittedName>
</protein>
<name>A0AC54ZDU2_ORYAF</name>
<evidence type="ECO:0000313" key="2">
    <source>
        <dbReference type="RefSeq" id="XP_042638241.1"/>
    </source>
</evidence>
<reference evidence="2" key="1">
    <citation type="submission" date="2025-08" db="UniProtKB">
        <authorList>
            <consortium name="RefSeq"/>
        </authorList>
    </citation>
    <scope>IDENTIFICATION</scope>
</reference>
<accession>A0AC54ZDU2</accession>
<proteinExistence type="predicted"/>
<dbReference type="RefSeq" id="XP_042638241.1">
    <property type="nucleotide sequence ID" value="XM_042782307.1"/>
</dbReference>
<organism evidence="1 2">
    <name type="scientific">Orycteropus afer afer</name>
    <dbReference type="NCBI Taxonomy" id="1230840"/>
    <lineage>
        <taxon>Eukaryota</taxon>
        <taxon>Metazoa</taxon>
        <taxon>Chordata</taxon>
        <taxon>Craniata</taxon>
        <taxon>Vertebrata</taxon>
        <taxon>Euteleostomi</taxon>
        <taxon>Mammalia</taxon>
        <taxon>Eutheria</taxon>
        <taxon>Afrotheria</taxon>
        <taxon>Tubulidentata</taxon>
        <taxon>Orycteropodidae</taxon>
        <taxon>Orycteropus</taxon>
    </lineage>
</organism>
<dbReference type="Proteomes" id="UP000694850">
    <property type="component" value="Unplaced"/>
</dbReference>
<sequence>MPREAKAPATCGAWTRAGYSPSPSLTRRARPRLWGPKILIFFVAFRMLMPVSHPSPFLAKEGYPRYNHFFKNSETKKIVQDVLCCHLSEDTRDCTPCIYGVDFTNHSNTLPSCLPCTVCKPDEDKVRPCTLTRDTECRCKAGYFHGEDAPEICSKCSTGCPTGMIQDSPCTPWSDLKCVPRKAGTKSTGEATVSGEQVTIGPRTSTMPFPSSGFGNLNAVIGTVVGILLVLLLVFCCWCYFQGYEMFTRFLNRVLLWLCTKISPGAHDNAHNEALSNGKSQSVLDLELEREDQEQAEVTGAMRQNPVEGEPFLRHPNAEGSQTRRMLLVLANDADPTETLKSFFDYFTSVVPFNSWNKVMRRMGLTDNEISMARESGVCPEDKLYNMLNKWLLKTGKEASVNTFLDALETVGERNAKERIQDHLVDSGKYTYEEYEADSL</sequence>
<gene>
    <name evidence="2" type="primary">LOC103205517</name>
</gene>